<feature type="non-terminal residue" evidence="2">
    <location>
        <position position="178"/>
    </location>
</feature>
<name>X8IY31_9AGAM</name>
<reference evidence="3" key="1">
    <citation type="journal article" date="2014" name="Genome Announc.">
        <title>Draft genome sequence of the plant-pathogenic soil fungus Rhizoctonia solani anastomosis group 3 strain Rhs1AP.</title>
        <authorList>
            <person name="Cubeta M.A."/>
            <person name="Thomas E."/>
            <person name="Dean R.A."/>
            <person name="Jabaji S."/>
            <person name="Neate S.M."/>
            <person name="Tavantzis S."/>
            <person name="Toda T."/>
            <person name="Vilgalys R."/>
            <person name="Bharathan N."/>
            <person name="Fedorova-Abrams N."/>
            <person name="Pakala S.B."/>
            <person name="Pakala S.M."/>
            <person name="Zafar N."/>
            <person name="Joardar V."/>
            <person name="Losada L."/>
            <person name="Nierman W.C."/>
        </authorList>
    </citation>
    <scope>NUCLEOTIDE SEQUENCE [LARGE SCALE GENOMIC DNA]</scope>
    <source>
        <strain evidence="3">AG-3</strain>
    </source>
</reference>
<dbReference type="EMBL" id="JATN01000322">
    <property type="protein sequence ID" value="EUC54670.1"/>
    <property type="molecule type" value="Genomic_DNA"/>
</dbReference>
<feature type="region of interest" description="Disordered" evidence="1">
    <location>
        <begin position="1"/>
        <end position="99"/>
    </location>
</feature>
<sequence>MQQPSGTQTSIITKAMASYPPPTTPQVPANTWRDSTRARSSAKLTAQPQSSGGSSSAHGLAQPSHRSMSTMQVGNEGLVQEAVAGPSSTAMQKHAPENSLEVEAGRFKLRKQGKAPAELVRTREDVMEEKDLMSQTGMVAPRSPTPGNRILPSYSHRDVIAFDPALPQQAKGHRKWKF</sequence>
<feature type="compositionally biased region" description="Polar residues" evidence="1">
    <location>
        <begin position="1"/>
        <end position="12"/>
    </location>
</feature>
<accession>X8IY31</accession>
<proteinExistence type="predicted"/>
<evidence type="ECO:0000313" key="3">
    <source>
        <dbReference type="Proteomes" id="UP000030108"/>
    </source>
</evidence>
<feature type="compositionally biased region" description="Polar residues" evidence="1">
    <location>
        <begin position="26"/>
        <end position="49"/>
    </location>
</feature>
<feature type="region of interest" description="Disordered" evidence="1">
    <location>
        <begin position="111"/>
        <end position="150"/>
    </location>
</feature>
<evidence type="ECO:0000256" key="1">
    <source>
        <dbReference type="SAM" id="MobiDB-lite"/>
    </source>
</evidence>
<feature type="compositionally biased region" description="Basic and acidic residues" evidence="1">
    <location>
        <begin position="120"/>
        <end position="132"/>
    </location>
</feature>
<organism evidence="2 3">
    <name type="scientific">Rhizoctonia solani AG-3 Rhs1AP</name>
    <dbReference type="NCBI Taxonomy" id="1086054"/>
    <lineage>
        <taxon>Eukaryota</taxon>
        <taxon>Fungi</taxon>
        <taxon>Dikarya</taxon>
        <taxon>Basidiomycota</taxon>
        <taxon>Agaricomycotina</taxon>
        <taxon>Agaricomycetes</taxon>
        <taxon>Cantharellales</taxon>
        <taxon>Ceratobasidiaceae</taxon>
        <taxon>Rhizoctonia</taxon>
    </lineage>
</organism>
<evidence type="ECO:0000313" key="2">
    <source>
        <dbReference type="EMBL" id="EUC54670.1"/>
    </source>
</evidence>
<feature type="compositionally biased region" description="Polar residues" evidence="1">
    <location>
        <begin position="64"/>
        <end position="73"/>
    </location>
</feature>
<comment type="caution">
    <text evidence="2">The sequence shown here is derived from an EMBL/GenBank/DDBJ whole genome shotgun (WGS) entry which is preliminary data.</text>
</comment>
<dbReference type="Proteomes" id="UP000030108">
    <property type="component" value="Unassembled WGS sequence"/>
</dbReference>
<dbReference type="AlphaFoldDB" id="X8IY31"/>
<protein>
    <submittedName>
        <fullName evidence="2">Uncharacterized protein</fullName>
    </submittedName>
</protein>
<gene>
    <name evidence="2" type="ORF">RSOL_064800</name>
</gene>